<sequence>MPHHSPDHRDTMTNVLRFGYRVTKYDPADRDEQGRYIGDQDSTSDHGPIEAAYLEAVATFAAETGVQRLCIREPELSVINFGLEPTVPGHGLTGLFPDDLSGYHDGAEVPMKVWLELVRAMLRDNGAWCRLEAEHRFSVHVGYDQYLYIGSDQRCERAVTHTRALGLFPERIDRSPYGAETNEPGQRTPADDTFWGKVTALVATGRAGLLEENPIEGVSRWHRLDDGGIDRVRERLTPRARVAVWPSLSGDPVTVLASLSAHHLVQLVWEDQDGHVRATITDAPSPRVLDGARAATAISCVAGEQPPLLAAVLPDQDGVLRARWGTEPDQEHHRPVPPTP</sequence>
<organism evidence="1 2">
    <name type="scientific">Actinomadura meridiana</name>
    <dbReference type="NCBI Taxonomy" id="559626"/>
    <lineage>
        <taxon>Bacteria</taxon>
        <taxon>Bacillati</taxon>
        <taxon>Actinomycetota</taxon>
        <taxon>Actinomycetes</taxon>
        <taxon>Streptosporangiales</taxon>
        <taxon>Thermomonosporaceae</taxon>
        <taxon>Actinomadura</taxon>
    </lineage>
</organism>
<evidence type="ECO:0000313" key="1">
    <source>
        <dbReference type="EMBL" id="GAA4226514.1"/>
    </source>
</evidence>
<proteinExistence type="predicted"/>
<dbReference type="RefSeq" id="WP_344890963.1">
    <property type="nucleotide sequence ID" value="NZ_BAABAS010000004.1"/>
</dbReference>
<protein>
    <recommendedName>
        <fullName evidence="3">RNA-binding protein</fullName>
    </recommendedName>
</protein>
<reference evidence="2" key="1">
    <citation type="journal article" date="2019" name="Int. J. Syst. Evol. Microbiol.">
        <title>The Global Catalogue of Microorganisms (GCM) 10K type strain sequencing project: providing services to taxonomists for standard genome sequencing and annotation.</title>
        <authorList>
            <consortium name="The Broad Institute Genomics Platform"/>
            <consortium name="The Broad Institute Genome Sequencing Center for Infectious Disease"/>
            <person name="Wu L."/>
            <person name="Ma J."/>
        </authorList>
    </citation>
    <scope>NUCLEOTIDE SEQUENCE [LARGE SCALE GENOMIC DNA]</scope>
    <source>
        <strain evidence="2">JCM 17440</strain>
    </source>
</reference>
<dbReference type="Proteomes" id="UP001501710">
    <property type="component" value="Unassembled WGS sequence"/>
</dbReference>
<evidence type="ECO:0008006" key="3">
    <source>
        <dbReference type="Google" id="ProtNLM"/>
    </source>
</evidence>
<dbReference type="EMBL" id="BAABAS010000004">
    <property type="protein sequence ID" value="GAA4226514.1"/>
    <property type="molecule type" value="Genomic_DNA"/>
</dbReference>
<keyword evidence="2" id="KW-1185">Reference proteome</keyword>
<name>A0ABP8BUS8_9ACTN</name>
<accession>A0ABP8BUS8</accession>
<gene>
    <name evidence="1" type="ORF">GCM10022254_11760</name>
</gene>
<evidence type="ECO:0000313" key="2">
    <source>
        <dbReference type="Proteomes" id="UP001501710"/>
    </source>
</evidence>
<comment type="caution">
    <text evidence="1">The sequence shown here is derived from an EMBL/GenBank/DDBJ whole genome shotgun (WGS) entry which is preliminary data.</text>
</comment>